<dbReference type="InterPro" id="IPR021737">
    <property type="entry name" value="Phage_phiKZ_Orf197"/>
</dbReference>
<feature type="transmembrane region" description="Helical" evidence="1">
    <location>
        <begin position="131"/>
        <end position="152"/>
    </location>
</feature>
<evidence type="ECO:0000313" key="3">
    <source>
        <dbReference type="Proteomes" id="UP000199701"/>
    </source>
</evidence>
<feature type="transmembrane region" description="Helical" evidence="1">
    <location>
        <begin position="86"/>
        <end position="111"/>
    </location>
</feature>
<reference evidence="2 3" key="1">
    <citation type="submission" date="2016-10" db="EMBL/GenBank/DDBJ databases">
        <authorList>
            <person name="de Groot N.N."/>
        </authorList>
    </citation>
    <scope>NUCLEOTIDE SEQUENCE [LARGE SCALE GENOMIC DNA]</scope>
    <source>
        <strain evidence="2 3">DSM 9179</strain>
    </source>
</reference>
<evidence type="ECO:0008006" key="4">
    <source>
        <dbReference type="Google" id="ProtNLM"/>
    </source>
</evidence>
<sequence>MELVIFGHILGDFYIQTDKIADKKKKSAWYMLLHCFFYMIVMYIVLLVLTGDFIQSLMIAVIIGLSHICVDIIKVKVDLKTPKYEYVVFLLDQAIHIVFLILICFLFKIQFNVDRYSSLQLMDNISFHKMITILIAGLICSKPTALFISLVFKAIPKTVEDADREEQECDKEEQEDFKKTNKGKNAKNINEKNVEYEEIIKIGSWIGILEREIILLLGLLGQYGAIGFVLAAKSLARYKQLEKKAFAEKYLVGTLLSTLIAIACLAIYSLVK</sequence>
<keyword evidence="1" id="KW-0812">Transmembrane</keyword>
<dbReference type="STRING" id="99656.SAMN05421659_103305"/>
<feature type="transmembrane region" description="Helical" evidence="1">
    <location>
        <begin position="213"/>
        <end position="230"/>
    </location>
</feature>
<evidence type="ECO:0000313" key="2">
    <source>
        <dbReference type="EMBL" id="SEW03890.1"/>
    </source>
</evidence>
<feature type="transmembrane region" description="Helical" evidence="1">
    <location>
        <begin position="28"/>
        <end position="47"/>
    </location>
</feature>
<dbReference type="EMBL" id="FOJI01000003">
    <property type="protein sequence ID" value="SEW03890.1"/>
    <property type="molecule type" value="Genomic_DNA"/>
</dbReference>
<dbReference type="RefSeq" id="WP_092451547.1">
    <property type="nucleotide sequence ID" value="NZ_FOJI01000003.1"/>
</dbReference>
<dbReference type="OrthoDB" id="5122730at2"/>
<dbReference type="Pfam" id="PF11750">
    <property type="entry name" value="DUF3307"/>
    <property type="match status" value="1"/>
</dbReference>
<evidence type="ECO:0000256" key="1">
    <source>
        <dbReference type="SAM" id="Phobius"/>
    </source>
</evidence>
<feature type="transmembrane region" description="Helical" evidence="1">
    <location>
        <begin position="250"/>
        <end position="271"/>
    </location>
</feature>
<gene>
    <name evidence="2" type="ORF">SAMN05421659_103305</name>
</gene>
<protein>
    <recommendedName>
        <fullName evidence="4">DUF3307 domain-containing protein</fullName>
    </recommendedName>
</protein>
<name>A0A1I0NR19_9FIRM</name>
<dbReference type="AlphaFoldDB" id="A0A1I0NR19"/>
<organism evidence="2 3">
    <name type="scientific">[Clostridium] fimetarium</name>
    <dbReference type="NCBI Taxonomy" id="99656"/>
    <lineage>
        <taxon>Bacteria</taxon>
        <taxon>Bacillati</taxon>
        <taxon>Bacillota</taxon>
        <taxon>Clostridia</taxon>
        <taxon>Lachnospirales</taxon>
        <taxon>Lachnospiraceae</taxon>
    </lineage>
</organism>
<dbReference type="Proteomes" id="UP000199701">
    <property type="component" value="Unassembled WGS sequence"/>
</dbReference>
<keyword evidence="3" id="KW-1185">Reference proteome</keyword>
<accession>A0A1I0NR19</accession>
<keyword evidence="1" id="KW-0472">Membrane</keyword>
<feature type="transmembrane region" description="Helical" evidence="1">
    <location>
        <begin position="53"/>
        <end position="74"/>
    </location>
</feature>
<keyword evidence="1" id="KW-1133">Transmembrane helix</keyword>
<proteinExistence type="predicted"/>